<feature type="signal peptide" evidence="2">
    <location>
        <begin position="1"/>
        <end position="19"/>
    </location>
</feature>
<evidence type="ECO:0000259" key="3">
    <source>
        <dbReference type="SMART" id="SM00867"/>
    </source>
</evidence>
<sequence length="235" mass="25000">MSAIACLLLASAVATSARAAPPAYALDPVHTRILVAVDHAGFSTALGTVSGSTGTIHFAPGDWAQARVEVEIPLQRLDFGDEAWNKATLGRNLLDAGTHPVARFRSTRVEALDERSAIVHGELDLRGVTREVALQVRLNDASRHPLPPFRRTVGFSATTTLSRAEFGITAWRSMIGDAVELRIEAEATRTRDPGAAEPQDDVAGPTPQTRQAPSESENASGQAEPEPVSQPESVP</sequence>
<dbReference type="PANTHER" id="PTHR34406">
    <property type="entry name" value="PROTEIN YCEI"/>
    <property type="match status" value="1"/>
</dbReference>
<dbReference type="EMBL" id="JARYGX010000019">
    <property type="protein sequence ID" value="MDH7453407.1"/>
    <property type="molecule type" value="Genomic_DNA"/>
</dbReference>
<evidence type="ECO:0000313" key="5">
    <source>
        <dbReference type="Proteomes" id="UP001160550"/>
    </source>
</evidence>
<organism evidence="4 5">
    <name type="scientific">Luteimonas composti</name>
    <dbReference type="NCBI Taxonomy" id="398257"/>
    <lineage>
        <taxon>Bacteria</taxon>
        <taxon>Pseudomonadati</taxon>
        <taxon>Pseudomonadota</taxon>
        <taxon>Gammaproteobacteria</taxon>
        <taxon>Lysobacterales</taxon>
        <taxon>Lysobacteraceae</taxon>
        <taxon>Luteimonas</taxon>
    </lineage>
</organism>
<evidence type="ECO:0000256" key="2">
    <source>
        <dbReference type="SAM" id="SignalP"/>
    </source>
</evidence>
<gene>
    <name evidence="4" type="ORF">QF205_10050</name>
</gene>
<dbReference type="RefSeq" id="WP_280942672.1">
    <property type="nucleotide sequence ID" value="NZ_JARYGX010000019.1"/>
</dbReference>
<dbReference type="SMART" id="SM00867">
    <property type="entry name" value="YceI"/>
    <property type="match status" value="1"/>
</dbReference>
<dbReference type="InterPro" id="IPR007372">
    <property type="entry name" value="Lipid/polyisoprenoid-bd_YceI"/>
</dbReference>
<keyword evidence="5" id="KW-1185">Reference proteome</keyword>
<dbReference type="Gene3D" id="2.40.128.110">
    <property type="entry name" value="Lipid/polyisoprenoid-binding, YceI-like"/>
    <property type="match status" value="1"/>
</dbReference>
<feature type="compositionally biased region" description="Polar residues" evidence="1">
    <location>
        <begin position="206"/>
        <end position="221"/>
    </location>
</feature>
<dbReference type="Proteomes" id="UP001160550">
    <property type="component" value="Unassembled WGS sequence"/>
</dbReference>
<dbReference type="PANTHER" id="PTHR34406:SF1">
    <property type="entry name" value="PROTEIN YCEI"/>
    <property type="match status" value="1"/>
</dbReference>
<dbReference type="Pfam" id="PF04264">
    <property type="entry name" value="YceI"/>
    <property type="match status" value="1"/>
</dbReference>
<accession>A0ABT6MS06</accession>
<keyword evidence="2" id="KW-0732">Signal</keyword>
<feature type="chain" id="PRO_5047412978" evidence="2">
    <location>
        <begin position="20"/>
        <end position="235"/>
    </location>
</feature>
<name>A0ABT6MS06_9GAMM</name>
<feature type="compositionally biased region" description="Low complexity" evidence="1">
    <location>
        <begin position="224"/>
        <end position="235"/>
    </location>
</feature>
<reference evidence="4" key="1">
    <citation type="journal article" date="2007" name="Int. J. Syst. Evol. Microbiol.">
        <title>Luteimonas composti sp. nov., a moderately thermophilic bacterium isolated from food waste.</title>
        <authorList>
            <person name="Young C.C."/>
            <person name="Kampfer P."/>
            <person name="Chen W.M."/>
            <person name="Yen W.S."/>
            <person name="Arun A.B."/>
            <person name="Lai W.A."/>
            <person name="Shen F.T."/>
            <person name="Rekha P.D."/>
            <person name="Lin K.Y."/>
            <person name="Chou J.H."/>
        </authorList>
    </citation>
    <scope>NUCLEOTIDE SEQUENCE</scope>
    <source>
        <strain evidence="4">CC-YY355</strain>
    </source>
</reference>
<feature type="domain" description="Lipid/polyisoprenoid-binding YceI-like" evidence="3">
    <location>
        <begin position="23"/>
        <end position="188"/>
    </location>
</feature>
<evidence type="ECO:0000313" key="4">
    <source>
        <dbReference type="EMBL" id="MDH7453407.1"/>
    </source>
</evidence>
<evidence type="ECO:0000256" key="1">
    <source>
        <dbReference type="SAM" id="MobiDB-lite"/>
    </source>
</evidence>
<proteinExistence type="predicted"/>
<dbReference type="InterPro" id="IPR036761">
    <property type="entry name" value="TTHA0802/YceI-like_sf"/>
</dbReference>
<dbReference type="SUPFAM" id="SSF101874">
    <property type="entry name" value="YceI-like"/>
    <property type="match status" value="1"/>
</dbReference>
<comment type="caution">
    <text evidence="4">The sequence shown here is derived from an EMBL/GenBank/DDBJ whole genome shotgun (WGS) entry which is preliminary data.</text>
</comment>
<feature type="region of interest" description="Disordered" evidence="1">
    <location>
        <begin position="188"/>
        <end position="235"/>
    </location>
</feature>
<reference evidence="4" key="2">
    <citation type="submission" date="2023-04" db="EMBL/GenBank/DDBJ databases">
        <authorList>
            <person name="Sun J.-Q."/>
        </authorList>
    </citation>
    <scope>NUCLEOTIDE SEQUENCE</scope>
    <source>
        <strain evidence="4">CC-YY355</strain>
    </source>
</reference>
<protein>
    <submittedName>
        <fullName evidence="4">YceI family protein</fullName>
    </submittedName>
</protein>